<evidence type="ECO:0000256" key="6">
    <source>
        <dbReference type="ARBA" id="ARBA00022833"/>
    </source>
</evidence>
<dbReference type="PANTHER" id="PTHR23389">
    <property type="entry name" value="CHROMOSOME TRANSMISSION FIDELITY FACTOR 18"/>
    <property type="match status" value="1"/>
</dbReference>
<dbReference type="InterPro" id="IPR010994">
    <property type="entry name" value="RuvA_2-like"/>
</dbReference>
<dbReference type="GO" id="GO:0003677">
    <property type="term" value="F:DNA binding"/>
    <property type="evidence" value="ECO:0007669"/>
    <property type="project" value="InterPro"/>
</dbReference>
<dbReference type="PANTHER" id="PTHR23389:SF9">
    <property type="entry name" value="DNA LIGASE"/>
    <property type="match status" value="1"/>
</dbReference>
<dbReference type="Pfam" id="PF01653">
    <property type="entry name" value="DNA_ligase_aden"/>
    <property type="match status" value="1"/>
</dbReference>
<evidence type="ECO:0000256" key="5">
    <source>
        <dbReference type="ARBA" id="ARBA00022763"/>
    </source>
</evidence>
<dbReference type="AlphaFoldDB" id="A0A6N2YEP1"/>
<dbReference type="InterPro" id="IPR012340">
    <property type="entry name" value="NA-bd_OB-fold"/>
</dbReference>
<keyword evidence="9 12" id="KW-0234">DNA repair</keyword>
<dbReference type="InterPro" id="IPR036420">
    <property type="entry name" value="BRCT_dom_sf"/>
</dbReference>
<dbReference type="Gene3D" id="6.20.10.30">
    <property type="match status" value="1"/>
</dbReference>
<evidence type="ECO:0000313" key="15">
    <source>
        <dbReference type="EMBL" id="VYT65179.1"/>
    </source>
</evidence>
<feature type="domain" description="BRCT" evidence="14">
    <location>
        <begin position="584"/>
        <end position="667"/>
    </location>
</feature>
<dbReference type="GO" id="GO:0006281">
    <property type="term" value="P:DNA repair"/>
    <property type="evidence" value="ECO:0007669"/>
    <property type="project" value="UniProtKB-KW"/>
</dbReference>
<evidence type="ECO:0000256" key="13">
    <source>
        <dbReference type="RuleBase" id="RU000618"/>
    </source>
</evidence>
<evidence type="ECO:0000256" key="9">
    <source>
        <dbReference type="ARBA" id="ARBA00023204"/>
    </source>
</evidence>
<sequence>MNPKDRIKELQQELTHAQYLYYVKDAPTMSDFEYDKKYRELVDLETAHPEYIVPSSPTQRVGMKVEGSFEKVVHGRPMLSLSNVFSADEVRSFASRVEKELGHKPSAYVVELKIDGLAVNLHYENGMFVRAVTRGDGRVGEDVTANVRTIKSIPLYLENAPEFIEVRGEAYMPHSEFKRINEERDEEGLPTFVNPRNAAAGSLRQQDPAITASRNLAFFAYAIGSEVGANIHSQEELLQSLETFKFSVNPHYRVCKTIDEVIEAINYWGEKRHELPYDTDGMVIKVNGFDDQEVLGSTAKDPKWATAYKYPPEEVETVLKDITINVGRTGVLTPTGELESVFVSGTNVSRVTLHNQDFINEKDIRIGDHVIIHKAAEIIPEVIRVVPEKRTGSEVPFTIPNTCPVCESPTVRREGEAAVRCTNKHCPAIEKEQIIHFASRDAMNIDGLGPSIVENLINNKLITNVVDLYHLTVDQLVTMDRMGKKSAENLVKAIADSKSRGLDRVLYGLGIRLIGSKAAGTIANVVKSMERFMTITKEELVAVEEIGPTMADSIVEYRQDPAHVAIIEGLTAAGLKMTVDVVEAAGNQMEGEIVVLTGKLEVMGRSEAGKILEVHGAKVTGSVSKKTTLVIAGEDSGSKLTKANELGIRVMNEEEFVELLRELGEIQ</sequence>
<comment type="similarity">
    <text evidence="12">Belongs to the NAD-dependent DNA ligase family. LigA subfamily.</text>
</comment>
<dbReference type="FunFam" id="1.10.150.20:FF:000007">
    <property type="entry name" value="DNA ligase"/>
    <property type="match status" value="1"/>
</dbReference>
<dbReference type="InterPro" id="IPR003583">
    <property type="entry name" value="Hlx-hairpin-Hlx_DNA-bd_motif"/>
</dbReference>
<evidence type="ECO:0000256" key="8">
    <source>
        <dbReference type="ARBA" id="ARBA00023027"/>
    </source>
</evidence>
<feature type="binding site" evidence="12">
    <location>
        <begin position="31"/>
        <end position="35"/>
    </location>
    <ligand>
        <name>NAD(+)</name>
        <dbReference type="ChEBI" id="CHEBI:57540"/>
    </ligand>
</feature>
<dbReference type="Pfam" id="PF00533">
    <property type="entry name" value="BRCT"/>
    <property type="match status" value="1"/>
</dbReference>
<dbReference type="CDD" id="cd17748">
    <property type="entry name" value="BRCT_DNA_ligase_like"/>
    <property type="match status" value="1"/>
</dbReference>
<accession>A0A6N2YEP1</accession>
<keyword evidence="3 12" id="KW-0235">DNA replication</keyword>
<dbReference type="SMART" id="SM00292">
    <property type="entry name" value="BRCT"/>
    <property type="match status" value="1"/>
</dbReference>
<dbReference type="Pfam" id="PF03119">
    <property type="entry name" value="DNA_ligase_ZBD"/>
    <property type="match status" value="1"/>
</dbReference>
<feature type="binding site" evidence="12">
    <location>
        <position position="406"/>
    </location>
    <ligand>
        <name>Zn(2+)</name>
        <dbReference type="ChEBI" id="CHEBI:29105"/>
    </ligand>
</feature>
<dbReference type="GO" id="GO:0006260">
    <property type="term" value="P:DNA replication"/>
    <property type="evidence" value="ECO:0007669"/>
    <property type="project" value="UniProtKB-KW"/>
</dbReference>
<dbReference type="InterPro" id="IPR041663">
    <property type="entry name" value="DisA/LigA_HHH"/>
</dbReference>
<organism evidence="15">
    <name type="scientific">Veillonella dispar</name>
    <dbReference type="NCBI Taxonomy" id="39778"/>
    <lineage>
        <taxon>Bacteria</taxon>
        <taxon>Bacillati</taxon>
        <taxon>Bacillota</taxon>
        <taxon>Negativicutes</taxon>
        <taxon>Veillonellales</taxon>
        <taxon>Veillonellaceae</taxon>
        <taxon>Veillonella</taxon>
    </lineage>
</organism>
<dbReference type="EMBL" id="CACRUF010000007">
    <property type="protein sequence ID" value="VYT65179.1"/>
    <property type="molecule type" value="Genomic_DNA"/>
</dbReference>
<evidence type="ECO:0000259" key="14">
    <source>
        <dbReference type="PROSITE" id="PS50172"/>
    </source>
</evidence>
<dbReference type="Pfam" id="PF22745">
    <property type="entry name" value="Nlig-Ia"/>
    <property type="match status" value="1"/>
</dbReference>
<keyword evidence="8 12" id="KW-0520">NAD</keyword>
<dbReference type="Pfam" id="PF12826">
    <property type="entry name" value="HHH_2"/>
    <property type="match status" value="1"/>
</dbReference>
<dbReference type="SUPFAM" id="SSF47781">
    <property type="entry name" value="RuvA domain 2-like"/>
    <property type="match status" value="1"/>
</dbReference>
<dbReference type="Pfam" id="PF03120">
    <property type="entry name" value="OB_DNA_ligase"/>
    <property type="match status" value="1"/>
</dbReference>
<evidence type="ECO:0000256" key="11">
    <source>
        <dbReference type="ARBA" id="ARBA00034005"/>
    </source>
</evidence>
<dbReference type="SMART" id="SM00532">
    <property type="entry name" value="LIGANc"/>
    <property type="match status" value="1"/>
</dbReference>
<dbReference type="InterPro" id="IPR033136">
    <property type="entry name" value="DNA_ligase_CS"/>
</dbReference>
<dbReference type="Gene3D" id="3.40.50.10190">
    <property type="entry name" value="BRCT domain"/>
    <property type="match status" value="1"/>
</dbReference>
<comment type="cofactor">
    <cofactor evidence="12">
        <name>Mg(2+)</name>
        <dbReference type="ChEBI" id="CHEBI:18420"/>
    </cofactor>
    <cofactor evidence="12">
        <name>Mn(2+)</name>
        <dbReference type="ChEBI" id="CHEBI:29035"/>
    </cofactor>
</comment>
<dbReference type="CDD" id="cd00114">
    <property type="entry name" value="LIGANc"/>
    <property type="match status" value="1"/>
</dbReference>
<comment type="function">
    <text evidence="1 12">DNA ligase that catalyzes the formation of phosphodiester linkages between 5'-phosphoryl and 3'-hydroxyl groups in double-stranded DNA using NAD as a coenzyme and as the energy source for the reaction. It is essential for DNA replication and repair of damaged DNA.</text>
</comment>
<dbReference type="InterPro" id="IPR013840">
    <property type="entry name" value="DNAligase_N"/>
</dbReference>
<dbReference type="PROSITE" id="PS50172">
    <property type="entry name" value="BRCT"/>
    <property type="match status" value="1"/>
</dbReference>
<proteinExistence type="inferred from homology"/>
<evidence type="ECO:0000256" key="1">
    <source>
        <dbReference type="ARBA" id="ARBA00004067"/>
    </source>
</evidence>
<evidence type="ECO:0000256" key="7">
    <source>
        <dbReference type="ARBA" id="ARBA00022842"/>
    </source>
</evidence>
<feature type="binding site" evidence="12">
    <location>
        <position position="421"/>
    </location>
    <ligand>
        <name>Zn(2+)</name>
        <dbReference type="ChEBI" id="CHEBI:29105"/>
    </ligand>
</feature>
<keyword evidence="5 12" id="KW-0227">DNA damage</keyword>
<keyword evidence="7 12" id="KW-0460">Magnesium</keyword>
<feature type="binding site" evidence="12">
    <location>
        <position position="111"/>
    </location>
    <ligand>
        <name>NAD(+)</name>
        <dbReference type="ChEBI" id="CHEBI:57540"/>
    </ligand>
</feature>
<feature type="binding site" evidence="12">
    <location>
        <position position="403"/>
    </location>
    <ligand>
        <name>Zn(2+)</name>
        <dbReference type="ChEBI" id="CHEBI:29105"/>
    </ligand>
</feature>
<dbReference type="SUPFAM" id="SSF56091">
    <property type="entry name" value="DNA ligase/mRNA capping enzyme, catalytic domain"/>
    <property type="match status" value="1"/>
</dbReference>
<feature type="binding site" evidence="12">
    <location>
        <begin position="80"/>
        <end position="81"/>
    </location>
    <ligand>
        <name>NAD(+)</name>
        <dbReference type="ChEBI" id="CHEBI:57540"/>
    </ligand>
</feature>
<dbReference type="InterPro" id="IPR004149">
    <property type="entry name" value="Znf_DNAligase_C4"/>
</dbReference>
<name>A0A6N2YEP1_9FIRM</name>
<dbReference type="EC" id="6.5.1.2" evidence="12 13"/>
<dbReference type="RefSeq" id="WP_156718942.1">
    <property type="nucleotide sequence ID" value="NZ_CACRUF010000007.1"/>
</dbReference>
<evidence type="ECO:0000256" key="3">
    <source>
        <dbReference type="ARBA" id="ARBA00022705"/>
    </source>
</evidence>
<dbReference type="GO" id="GO:0003911">
    <property type="term" value="F:DNA ligase (NAD+) activity"/>
    <property type="evidence" value="ECO:0007669"/>
    <property type="project" value="UniProtKB-UniRule"/>
</dbReference>
<dbReference type="PROSITE" id="PS01056">
    <property type="entry name" value="DNA_LIGASE_N2"/>
    <property type="match status" value="1"/>
</dbReference>
<dbReference type="SUPFAM" id="SSF52113">
    <property type="entry name" value="BRCT domain"/>
    <property type="match status" value="1"/>
</dbReference>
<dbReference type="Gene3D" id="1.10.287.610">
    <property type="entry name" value="Helix hairpin bin"/>
    <property type="match status" value="1"/>
</dbReference>
<dbReference type="InterPro" id="IPR001357">
    <property type="entry name" value="BRCT_dom"/>
</dbReference>
<dbReference type="Gene3D" id="3.30.470.30">
    <property type="entry name" value="DNA ligase/mRNA capping enzyme"/>
    <property type="match status" value="1"/>
</dbReference>
<keyword evidence="6 12" id="KW-0862">Zinc</keyword>
<feature type="binding site" evidence="12">
    <location>
        <position position="169"/>
    </location>
    <ligand>
        <name>NAD(+)</name>
        <dbReference type="ChEBI" id="CHEBI:57540"/>
    </ligand>
</feature>
<keyword evidence="10 12" id="KW-0464">Manganese</keyword>
<keyword evidence="2 12" id="KW-0436">Ligase</keyword>
<dbReference type="FunFam" id="3.30.470.30:FF:000001">
    <property type="entry name" value="DNA ligase"/>
    <property type="match status" value="1"/>
</dbReference>
<dbReference type="Gene3D" id="2.40.50.140">
    <property type="entry name" value="Nucleic acid-binding proteins"/>
    <property type="match status" value="1"/>
</dbReference>
<dbReference type="GO" id="GO:0005829">
    <property type="term" value="C:cytosol"/>
    <property type="evidence" value="ECO:0007669"/>
    <property type="project" value="TreeGrafter"/>
</dbReference>
<feature type="binding site" evidence="12">
    <location>
        <position position="134"/>
    </location>
    <ligand>
        <name>NAD(+)</name>
        <dbReference type="ChEBI" id="CHEBI:57540"/>
    </ligand>
</feature>
<protein>
    <recommendedName>
        <fullName evidence="12 13">DNA ligase</fullName>
        <ecNumber evidence="12 13">6.5.1.2</ecNumber>
    </recommendedName>
    <alternativeName>
        <fullName evidence="12">Polydeoxyribonucleotide synthase [NAD(+)]</fullName>
    </alternativeName>
</protein>
<dbReference type="InterPro" id="IPR004150">
    <property type="entry name" value="NAD_DNA_ligase_OB"/>
</dbReference>
<keyword evidence="4 12" id="KW-0479">Metal-binding</keyword>
<dbReference type="Gene3D" id="1.10.150.20">
    <property type="entry name" value="5' to 3' exonuclease, C-terminal subdomain"/>
    <property type="match status" value="2"/>
</dbReference>
<evidence type="ECO:0000256" key="4">
    <source>
        <dbReference type="ARBA" id="ARBA00022723"/>
    </source>
</evidence>
<gene>
    <name evidence="12 15" type="primary">ligA</name>
    <name evidence="15" type="ORF">VDLFYP95_00373</name>
</gene>
<evidence type="ECO:0000256" key="2">
    <source>
        <dbReference type="ARBA" id="ARBA00022598"/>
    </source>
</evidence>
<dbReference type="PIRSF" id="PIRSF001604">
    <property type="entry name" value="LigA"/>
    <property type="match status" value="1"/>
</dbReference>
<dbReference type="InterPro" id="IPR001679">
    <property type="entry name" value="DNA_ligase"/>
</dbReference>
<comment type="catalytic activity">
    <reaction evidence="11 12 13">
        <text>NAD(+) + (deoxyribonucleotide)n-3'-hydroxyl + 5'-phospho-(deoxyribonucleotide)m = (deoxyribonucleotide)n+m + AMP + beta-nicotinamide D-nucleotide.</text>
        <dbReference type="EC" id="6.5.1.2"/>
    </reaction>
</comment>
<dbReference type="NCBIfam" id="NF005932">
    <property type="entry name" value="PRK07956.1"/>
    <property type="match status" value="1"/>
</dbReference>
<dbReference type="SUPFAM" id="SSF50249">
    <property type="entry name" value="Nucleic acid-binding proteins"/>
    <property type="match status" value="1"/>
</dbReference>
<dbReference type="PROSITE" id="PS01055">
    <property type="entry name" value="DNA_LIGASE_N1"/>
    <property type="match status" value="1"/>
</dbReference>
<evidence type="ECO:0000256" key="12">
    <source>
        <dbReference type="HAMAP-Rule" id="MF_01588"/>
    </source>
</evidence>
<dbReference type="GO" id="GO:0046872">
    <property type="term" value="F:metal ion binding"/>
    <property type="evidence" value="ECO:0007669"/>
    <property type="project" value="UniProtKB-KW"/>
</dbReference>
<dbReference type="InterPro" id="IPR018239">
    <property type="entry name" value="DNA_ligase_AS"/>
</dbReference>
<reference evidence="15" key="1">
    <citation type="submission" date="2019-11" db="EMBL/GenBank/DDBJ databases">
        <authorList>
            <person name="Feng L."/>
        </authorList>
    </citation>
    <scope>NUCLEOTIDE SEQUENCE</scope>
    <source>
        <strain evidence="15">VdisparLFYP95</strain>
    </source>
</reference>
<dbReference type="SMART" id="SM00278">
    <property type="entry name" value="HhH1"/>
    <property type="match status" value="3"/>
</dbReference>
<dbReference type="HAMAP" id="MF_01588">
    <property type="entry name" value="DNA_ligase_A"/>
    <property type="match status" value="1"/>
</dbReference>
<feature type="binding site" evidence="12">
    <location>
        <position position="309"/>
    </location>
    <ligand>
        <name>NAD(+)</name>
        <dbReference type="ChEBI" id="CHEBI:57540"/>
    </ligand>
</feature>
<feature type="binding site" evidence="12">
    <location>
        <position position="285"/>
    </location>
    <ligand>
        <name>NAD(+)</name>
        <dbReference type="ChEBI" id="CHEBI:57540"/>
    </ligand>
</feature>
<dbReference type="Pfam" id="PF14520">
    <property type="entry name" value="HHH_5"/>
    <property type="match status" value="1"/>
</dbReference>
<feature type="active site" description="N6-AMP-lysine intermediate" evidence="12">
    <location>
        <position position="113"/>
    </location>
</feature>
<dbReference type="NCBIfam" id="TIGR00575">
    <property type="entry name" value="dnlj"/>
    <property type="match status" value="1"/>
</dbReference>
<dbReference type="InterPro" id="IPR013839">
    <property type="entry name" value="DNAligase_adenylation"/>
</dbReference>
<evidence type="ECO:0000256" key="10">
    <source>
        <dbReference type="ARBA" id="ARBA00023211"/>
    </source>
</evidence>
<feature type="binding site" evidence="12">
    <location>
        <position position="426"/>
    </location>
    <ligand>
        <name>Zn(2+)</name>
        <dbReference type="ChEBI" id="CHEBI:29105"/>
    </ligand>
</feature>